<reference evidence="2 3" key="1">
    <citation type="submission" date="2020-04" db="EMBL/GenBank/DDBJ databases">
        <title>Novosphingobium sp. TW-4 isolated from soil.</title>
        <authorList>
            <person name="Dahal R.H."/>
            <person name="Chaudhary D.K."/>
        </authorList>
    </citation>
    <scope>NUCLEOTIDE SEQUENCE [LARGE SCALE GENOMIC DNA]</scope>
    <source>
        <strain evidence="2 3">TW-4</strain>
    </source>
</reference>
<evidence type="ECO:0000256" key="1">
    <source>
        <dbReference type="SAM" id="MobiDB-lite"/>
    </source>
</evidence>
<feature type="region of interest" description="Disordered" evidence="1">
    <location>
        <begin position="368"/>
        <end position="396"/>
    </location>
</feature>
<dbReference type="Proteomes" id="UP000583556">
    <property type="component" value="Unassembled WGS sequence"/>
</dbReference>
<name>A0A7Y0BNK3_9SPHN</name>
<comment type="caution">
    <text evidence="2">The sequence shown here is derived from an EMBL/GenBank/DDBJ whole genome shotgun (WGS) entry which is preliminary data.</text>
</comment>
<dbReference type="AlphaFoldDB" id="A0A7Y0BNK3"/>
<keyword evidence="3" id="KW-1185">Reference proteome</keyword>
<protein>
    <submittedName>
        <fullName evidence="2">Uncharacterized protein</fullName>
    </submittedName>
</protein>
<accession>A0A7Y0BNK3</accession>
<gene>
    <name evidence="2" type="ORF">HHL27_08135</name>
</gene>
<sequence length="414" mass="43245">MLLGVGLGGVLQAQRSTGPVARYEMRAGTVSGMGGMAAMGRGGGMRAAMSMAFGGGRSSANHELWLDLGSSRAPTGASPQADHFMPAGAKLGVSVPLKTPVSTPTVPEKPGERDFQRPKGRMLIFWGCGEHVGPGQPVVIDFARIAAGQMPPGLWSTAVPTERYVSPASSRTWGHWPADDGKSVQPESSLLGAHRVAGNYTPTMNFTLSHDFMGALKAGSTANPSGSVLLRWNSLPDATGYHASLIGGKQGGRGGEMTDIVWWSSSATREFGGGLADWLTPATVARLVANRTVLSPQTTTCTVPVEVKQAAPDFMMTSLYAYGPEESFAFPPRPKDPKAVWNIEWSARILHRSMTSFLAGMPGMDGMAMGDDGAADGRDSKQKQCPPRKKKGGFGGLGGLIGSAVGLPGTNDGC</sequence>
<evidence type="ECO:0000313" key="2">
    <source>
        <dbReference type="EMBL" id="NML93634.1"/>
    </source>
</evidence>
<feature type="region of interest" description="Disordered" evidence="1">
    <location>
        <begin position="95"/>
        <end position="115"/>
    </location>
</feature>
<organism evidence="2 3">
    <name type="scientific">Novosphingobium olei</name>
    <dbReference type="NCBI Taxonomy" id="2728851"/>
    <lineage>
        <taxon>Bacteria</taxon>
        <taxon>Pseudomonadati</taxon>
        <taxon>Pseudomonadota</taxon>
        <taxon>Alphaproteobacteria</taxon>
        <taxon>Sphingomonadales</taxon>
        <taxon>Sphingomonadaceae</taxon>
        <taxon>Novosphingobium</taxon>
    </lineage>
</organism>
<dbReference type="EMBL" id="JABBGM010000003">
    <property type="protein sequence ID" value="NML93634.1"/>
    <property type="molecule type" value="Genomic_DNA"/>
</dbReference>
<evidence type="ECO:0000313" key="3">
    <source>
        <dbReference type="Proteomes" id="UP000583556"/>
    </source>
</evidence>
<proteinExistence type="predicted"/>